<dbReference type="RefSeq" id="WP_093319735.1">
    <property type="nucleotide sequence ID" value="NZ_FOHV01000012.1"/>
</dbReference>
<feature type="domain" description="ABC transporter" evidence="4">
    <location>
        <begin position="4"/>
        <end position="218"/>
    </location>
</feature>
<dbReference type="SMART" id="SM00382">
    <property type="entry name" value="AAA"/>
    <property type="match status" value="1"/>
</dbReference>
<name>A0A1I0CTP5_9GAMM</name>
<dbReference type="InterPro" id="IPR003593">
    <property type="entry name" value="AAA+_ATPase"/>
</dbReference>
<dbReference type="InterPro" id="IPR017871">
    <property type="entry name" value="ABC_transporter-like_CS"/>
</dbReference>
<dbReference type="GO" id="GO:0016887">
    <property type="term" value="F:ATP hydrolysis activity"/>
    <property type="evidence" value="ECO:0007669"/>
    <property type="project" value="InterPro"/>
</dbReference>
<dbReference type="PROSITE" id="PS00211">
    <property type="entry name" value="ABC_TRANSPORTER_1"/>
    <property type="match status" value="1"/>
</dbReference>
<dbReference type="OrthoDB" id="9802264at2"/>
<reference evidence="6" key="1">
    <citation type="submission" date="2016-10" db="EMBL/GenBank/DDBJ databases">
        <authorList>
            <person name="Varghese N."/>
            <person name="Submissions S."/>
        </authorList>
    </citation>
    <scope>NUCLEOTIDE SEQUENCE [LARGE SCALE GENOMIC DNA]</scope>
    <source>
        <strain evidence="6">DSM 18579</strain>
    </source>
</reference>
<evidence type="ECO:0000313" key="6">
    <source>
        <dbReference type="Proteomes" id="UP000242642"/>
    </source>
</evidence>
<dbReference type="InterPro" id="IPR003439">
    <property type="entry name" value="ABC_transporter-like_ATP-bd"/>
</dbReference>
<dbReference type="InterPro" id="IPR027417">
    <property type="entry name" value="P-loop_NTPase"/>
</dbReference>
<organism evidence="5 6">
    <name type="scientific">Thorsellia anophelis DSM 18579</name>
    <dbReference type="NCBI Taxonomy" id="1123402"/>
    <lineage>
        <taxon>Bacteria</taxon>
        <taxon>Pseudomonadati</taxon>
        <taxon>Pseudomonadota</taxon>
        <taxon>Gammaproteobacteria</taxon>
        <taxon>Enterobacterales</taxon>
        <taxon>Thorselliaceae</taxon>
        <taxon>Thorsellia</taxon>
    </lineage>
</organism>
<keyword evidence="6" id="KW-1185">Reference proteome</keyword>
<evidence type="ECO:0000313" key="5">
    <source>
        <dbReference type="EMBL" id="SET22753.1"/>
    </source>
</evidence>
<dbReference type="Proteomes" id="UP000242642">
    <property type="component" value="Unassembled WGS sequence"/>
</dbReference>
<dbReference type="PROSITE" id="PS50893">
    <property type="entry name" value="ABC_TRANSPORTER_2"/>
    <property type="match status" value="1"/>
</dbReference>
<evidence type="ECO:0000256" key="1">
    <source>
        <dbReference type="ARBA" id="ARBA00022448"/>
    </source>
</evidence>
<keyword evidence="2" id="KW-0547">Nucleotide-binding</keyword>
<accession>A0A1I0CTP5</accession>
<protein>
    <submittedName>
        <fullName evidence="5">Osmoprotectant transport system ATP-binding protein</fullName>
    </submittedName>
</protein>
<dbReference type="PANTHER" id="PTHR42781:SF4">
    <property type="entry name" value="SPERMIDINE_PUTRESCINE IMPORT ATP-BINDING PROTEIN POTA"/>
    <property type="match status" value="1"/>
</dbReference>
<evidence type="ECO:0000256" key="2">
    <source>
        <dbReference type="ARBA" id="ARBA00022741"/>
    </source>
</evidence>
<dbReference type="SUPFAM" id="SSF52540">
    <property type="entry name" value="P-loop containing nucleoside triphosphate hydrolases"/>
    <property type="match status" value="1"/>
</dbReference>
<sequence>MTLIEFKNIYKAHGDKILFENLSFKIEKGDFVTLTGTSGDGKTTLLRMINGMEKPDQGEIHINYQSIEKQDILHLRRNIGYAIQGSGLFPHMSVEDNILYVPSLSKKWTIAEQQSRLLTLLDIVSLDDSLLKRYPDELSGGQQQRVGIARALAAEPEILLMDEPFGALDSFTRTQLQDSIKQIHSKLGITIIFVTHDELEAQKLATRQLLLKQGEIWIN</sequence>
<dbReference type="FunFam" id="3.40.50.300:FF:000425">
    <property type="entry name" value="Probable ABC transporter, ATP-binding subunit"/>
    <property type="match status" value="1"/>
</dbReference>
<dbReference type="Gene3D" id="3.40.50.300">
    <property type="entry name" value="P-loop containing nucleotide triphosphate hydrolases"/>
    <property type="match status" value="1"/>
</dbReference>
<dbReference type="Pfam" id="PF00005">
    <property type="entry name" value="ABC_tran"/>
    <property type="match status" value="1"/>
</dbReference>
<dbReference type="GO" id="GO:0015697">
    <property type="term" value="P:quaternary ammonium group transport"/>
    <property type="evidence" value="ECO:0007669"/>
    <property type="project" value="UniProtKB-ARBA"/>
</dbReference>
<dbReference type="STRING" id="1123402.SAMN02583745_01720"/>
<dbReference type="EMBL" id="FOHV01000012">
    <property type="protein sequence ID" value="SET22753.1"/>
    <property type="molecule type" value="Genomic_DNA"/>
</dbReference>
<dbReference type="GO" id="GO:0005524">
    <property type="term" value="F:ATP binding"/>
    <property type="evidence" value="ECO:0007669"/>
    <property type="project" value="UniProtKB-KW"/>
</dbReference>
<evidence type="ECO:0000256" key="3">
    <source>
        <dbReference type="ARBA" id="ARBA00022840"/>
    </source>
</evidence>
<proteinExistence type="predicted"/>
<gene>
    <name evidence="5" type="ORF">SAMN02583745_01720</name>
</gene>
<keyword evidence="3 5" id="KW-0067">ATP-binding</keyword>
<dbReference type="PANTHER" id="PTHR42781">
    <property type="entry name" value="SPERMIDINE/PUTRESCINE IMPORT ATP-BINDING PROTEIN POTA"/>
    <property type="match status" value="1"/>
</dbReference>
<keyword evidence="1" id="KW-0813">Transport</keyword>
<dbReference type="InterPro" id="IPR050093">
    <property type="entry name" value="ABC_SmlMolc_Importer"/>
</dbReference>
<evidence type="ECO:0000259" key="4">
    <source>
        <dbReference type="PROSITE" id="PS50893"/>
    </source>
</evidence>
<dbReference type="AlphaFoldDB" id="A0A1I0CTP5"/>